<protein>
    <recommendedName>
        <fullName evidence="3">DUF4259 domain-containing protein</fullName>
    </recommendedName>
</protein>
<keyword evidence="2" id="KW-1185">Reference proteome</keyword>
<evidence type="ECO:0008006" key="3">
    <source>
        <dbReference type="Google" id="ProtNLM"/>
    </source>
</evidence>
<organism evidence="1 2">
    <name type="scientific">Roseovarius marisflavi</name>
    <dbReference type="NCBI Taxonomy" id="1054996"/>
    <lineage>
        <taxon>Bacteria</taxon>
        <taxon>Pseudomonadati</taxon>
        <taxon>Pseudomonadota</taxon>
        <taxon>Alphaproteobacteria</taxon>
        <taxon>Rhodobacterales</taxon>
        <taxon>Roseobacteraceae</taxon>
        <taxon>Roseovarius</taxon>
    </lineage>
</organism>
<accession>A0A1M6X4A9</accession>
<proteinExistence type="predicted"/>
<sequence length="263" mass="29440">MGAWGAGLYSNDDASDLVELLKAVLKLPMEIDELIELMKREMLEDGDEIELTFWLVLADQLEKKGLRHEATTAKAISILENQTDIDELRNLDMAESDLVTRVKYNEKMLARLRSPRPEKLRKTLNAPQASVVAANDLLTFPTQNGKSRNPYFPVGKEMFEADGWGLAQVHEVGHEFGYLNWISIFTLSWPNTHMPSFDEAVLSPITGPLCYGTLSKSHFKKMEIVSLGNADQRSDAPLFEKGHTARSAALSDVSISNAFLWLS</sequence>
<dbReference type="RefSeq" id="WP_073195713.1">
    <property type="nucleotide sequence ID" value="NZ_FRBN01000003.1"/>
</dbReference>
<dbReference type="EMBL" id="FRBN01000003">
    <property type="protein sequence ID" value="SHL00746.1"/>
    <property type="molecule type" value="Genomic_DNA"/>
</dbReference>
<reference evidence="2" key="1">
    <citation type="submission" date="2016-11" db="EMBL/GenBank/DDBJ databases">
        <authorList>
            <person name="Varghese N."/>
            <person name="Submissions S."/>
        </authorList>
    </citation>
    <scope>NUCLEOTIDE SEQUENCE [LARGE SCALE GENOMIC DNA]</scope>
    <source>
        <strain evidence="2">DSM 29327</strain>
    </source>
</reference>
<gene>
    <name evidence="1" type="ORF">SAMN05444414_103284</name>
</gene>
<evidence type="ECO:0000313" key="2">
    <source>
        <dbReference type="Proteomes" id="UP000184191"/>
    </source>
</evidence>
<dbReference type="OrthoDB" id="8914041at2"/>
<dbReference type="Proteomes" id="UP000184191">
    <property type="component" value="Unassembled WGS sequence"/>
</dbReference>
<dbReference type="AlphaFoldDB" id="A0A1M6X4A9"/>
<evidence type="ECO:0000313" key="1">
    <source>
        <dbReference type="EMBL" id="SHL00746.1"/>
    </source>
</evidence>
<name>A0A1M6X4A9_9RHOB</name>